<reference evidence="2" key="1">
    <citation type="journal article" date="2021" name="Front. Plant Sci.">
        <title>Chromosome-Scale Genome Assembly for Chinese Sour Jujube and Insights Into Its Genome Evolution and Domestication Signature.</title>
        <authorList>
            <person name="Shen L.-Y."/>
            <person name="Luo H."/>
            <person name="Wang X.-L."/>
            <person name="Wang X.-M."/>
            <person name="Qiu X.-J."/>
            <person name="Liu H."/>
            <person name="Zhou S.-S."/>
            <person name="Jia K.-H."/>
            <person name="Nie S."/>
            <person name="Bao Y.-T."/>
            <person name="Zhang R.-G."/>
            <person name="Yun Q.-Z."/>
            <person name="Chai Y.-H."/>
            <person name="Lu J.-Y."/>
            <person name="Li Y."/>
            <person name="Zhao S.-W."/>
            <person name="Mao J.-F."/>
            <person name="Jia S.-G."/>
            <person name="Mao Y.-M."/>
        </authorList>
    </citation>
    <scope>NUCLEOTIDE SEQUENCE</scope>
    <source>
        <strain evidence="2">AT0</strain>
        <tissue evidence="2">Leaf</tissue>
    </source>
</reference>
<dbReference type="PANTHER" id="PTHR33356:SF17">
    <property type="entry name" value="TPX2 CENTRAL DOMAIN-CONTAINING PROTEIN"/>
    <property type="match status" value="1"/>
</dbReference>
<dbReference type="PANTHER" id="PTHR33356">
    <property type="entry name" value="TIP41-LIKE PROTEIN"/>
    <property type="match status" value="1"/>
</dbReference>
<dbReference type="EMBL" id="JAEACU010000003">
    <property type="protein sequence ID" value="KAH7537478.1"/>
    <property type="molecule type" value="Genomic_DNA"/>
</dbReference>
<evidence type="ECO:0000313" key="2">
    <source>
        <dbReference type="EMBL" id="KAH7537478.1"/>
    </source>
</evidence>
<feature type="compositionally biased region" description="Polar residues" evidence="1">
    <location>
        <begin position="136"/>
        <end position="150"/>
    </location>
</feature>
<evidence type="ECO:0008006" key="4">
    <source>
        <dbReference type="Google" id="ProtNLM"/>
    </source>
</evidence>
<gene>
    <name evidence="2" type="ORF">FEM48_Zijuj03G0097300</name>
</gene>
<evidence type="ECO:0000256" key="1">
    <source>
        <dbReference type="SAM" id="MobiDB-lite"/>
    </source>
</evidence>
<organism evidence="2 3">
    <name type="scientific">Ziziphus jujuba var. spinosa</name>
    <dbReference type="NCBI Taxonomy" id="714518"/>
    <lineage>
        <taxon>Eukaryota</taxon>
        <taxon>Viridiplantae</taxon>
        <taxon>Streptophyta</taxon>
        <taxon>Embryophyta</taxon>
        <taxon>Tracheophyta</taxon>
        <taxon>Spermatophyta</taxon>
        <taxon>Magnoliopsida</taxon>
        <taxon>eudicotyledons</taxon>
        <taxon>Gunneridae</taxon>
        <taxon>Pentapetalae</taxon>
        <taxon>rosids</taxon>
        <taxon>fabids</taxon>
        <taxon>Rosales</taxon>
        <taxon>Rhamnaceae</taxon>
        <taxon>Paliureae</taxon>
        <taxon>Ziziphus</taxon>
    </lineage>
</organism>
<proteinExistence type="predicted"/>
<evidence type="ECO:0000313" key="3">
    <source>
        <dbReference type="Proteomes" id="UP000813462"/>
    </source>
</evidence>
<dbReference type="AlphaFoldDB" id="A0A978VPK3"/>
<comment type="caution">
    <text evidence="2">The sequence shown here is derived from an EMBL/GenBank/DDBJ whole genome shotgun (WGS) entry which is preliminary data.</text>
</comment>
<dbReference type="OrthoDB" id="1060058at2759"/>
<sequence>MAQSLDDAEFWLPPKFLTDDDVLMDKDGFDKNGGGGGTTGFGHSHDGFPSEFPYEFDSFSSNSALSSPVESVVGSTEAESSDEEEFLFGLTRRLAQSTLHDSQKLAVTSFPQDKHEMVLSGSPQSTLSGIGSWCARSTISSDGSPNGPSQVPSPPTTPFGARNDTWDLIYEAAGQVARLKMTDEETKFSNRGKGLLGPHGSPNPSVPCVRNPNSGLYKNNNQGFSQNLARLQQVRPDQALKSQCSAAWVREVKNGWAHNHNHNHHNQNQQQIRNRGRNIGYERAMNLPHSVWRPQQIQQPQHTDTAMRAVLLGGSGVKRECSGTGVFLPRKYGNPPESRKKTGCTTVLLPAKVVQALNLNFEAVNHGQAQPRFGTGFSPDHEVLMARRNALLAQQRRSLRPEGTLNHEVRLPQEWTY</sequence>
<accession>A0A978VPK3</accession>
<dbReference type="Proteomes" id="UP000813462">
    <property type="component" value="Unassembled WGS sequence"/>
</dbReference>
<name>A0A978VPK3_ZIZJJ</name>
<feature type="region of interest" description="Disordered" evidence="1">
    <location>
        <begin position="136"/>
        <end position="162"/>
    </location>
</feature>
<protein>
    <recommendedName>
        <fullName evidence="4">TIP41-like protein</fullName>
    </recommendedName>
</protein>